<dbReference type="EMBL" id="JAEUXJ010000003">
    <property type="protein sequence ID" value="MBL6455442.1"/>
    <property type="molecule type" value="Genomic_DNA"/>
</dbReference>
<dbReference type="Pfam" id="PF05685">
    <property type="entry name" value="Uma2"/>
    <property type="match status" value="1"/>
</dbReference>
<dbReference type="InterPro" id="IPR008538">
    <property type="entry name" value="Uma2"/>
</dbReference>
<dbReference type="InterPro" id="IPR012296">
    <property type="entry name" value="Nuclease_put_TT1808"/>
</dbReference>
<dbReference type="Gene3D" id="3.90.1570.10">
    <property type="entry name" value="tt1808, chain A"/>
    <property type="match status" value="1"/>
</dbReference>
<sequence length="193" mass="20770">MSEAGLLHHPWIPRFKLDVHDFHRMGEAGILGPEDRVELIDGELVEMTPIGAAHAGATLGLNRRLSLALGERAFVAVQNPVRLGEGSEPQPDITVLRPRADDYRSEHPTPADILLLIEVADSSLRLDRQVKLPLYARHGIPEVWIVDLAGGAVELCRAPGPGGYARVTRAGRGETIGPEALPGIALQVSDILG</sequence>
<dbReference type="PANTHER" id="PTHR35400">
    <property type="entry name" value="SLR1083 PROTEIN"/>
    <property type="match status" value="1"/>
</dbReference>
<comment type="caution">
    <text evidence="2">The sequence shown here is derived from an EMBL/GenBank/DDBJ whole genome shotgun (WGS) entry which is preliminary data.</text>
</comment>
<dbReference type="GO" id="GO:0004519">
    <property type="term" value="F:endonuclease activity"/>
    <property type="evidence" value="ECO:0007669"/>
    <property type="project" value="UniProtKB-KW"/>
</dbReference>
<evidence type="ECO:0000259" key="1">
    <source>
        <dbReference type="Pfam" id="PF05685"/>
    </source>
</evidence>
<feature type="domain" description="Putative restriction endonuclease" evidence="1">
    <location>
        <begin position="21"/>
        <end position="188"/>
    </location>
</feature>
<keyword evidence="3" id="KW-1185">Reference proteome</keyword>
<dbReference type="SUPFAM" id="SSF52980">
    <property type="entry name" value="Restriction endonuclease-like"/>
    <property type="match status" value="1"/>
</dbReference>
<protein>
    <submittedName>
        <fullName evidence="2">Uma2 family endonuclease</fullName>
    </submittedName>
</protein>
<organism evidence="2 3">
    <name type="scientific">Belnapia mucosa</name>
    <dbReference type="NCBI Taxonomy" id="2804532"/>
    <lineage>
        <taxon>Bacteria</taxon>
        <taxon>Pseudomonadati</taxon>
        <taxon>Pseudomonadota</taxon>
        <taxon>Alphaproteobacteria</taxon>
        <taxon>Acetobacterales</taxon>
        <taxon>Roseomonadaceae</taxon>
        <taxon>Belnapia</taxon>
    </lineage>
</organism>
<name>A0ABS1V1I8_9PROT</name>
<gene>
    <name evidence="2" type="ORF">JMJ55_08920</name>
</gene>
<accession>A0ABS1V1I8</accession>
<keyword evidence="2" id="KW-0378">Hydrolase</keyword>
<proteinExistence type="predicted"/>
<reference evidence="2 3" key="1">
    <citation type="submission" date="2021-01" db="EMBL/GenBank/DDBJ databases">
        <title>Belnapia mucosa sp. nov. and Belnapia arida sp. nov., isolated from the Tabernas Desert (Almeria, Spain).</title>
        <authorList>
            <person name="Molina-Menor E."/>
            <person name="Vidal-Verdu A."/>
            <person name="Calonge A."/>
            <person name="Satari L."/>
            <person name="Pereto Magraner J."/>
            <person name="Porcar Miralles M."/>
        </authorList>
    </citation>
    <scope>NUCLEOTIDE SEQUENCE [LARGE SCALE GENOMIC DNA]</scope>
    <source>
        <strain evidence="2 3">T6</strain>
    </source>
</reference>
<keyword evidence="2" id="KW-0255">Endonuclease</keyword>
<dbReference type="RefSeq" id="WP_202825181.1">
    <property type="nucleotide sequence ID" value="NZ_JAEUXJ010000003.1"/>
</dbReference>
<dbReference type="InterPro" id="IPR011335">
    <property type="entry name" value="Restrct_endonuc-II-like"/>
</dbReference>
<evidence type="ECO:0000313" key="3">
    <source>
        <dbReference type="Proteomes" id="UP000606490"/>
    </source>
</evidence>
<evidence type="ECO:0000313" key="2">
    <source>
        <dbReference type="EMBL" id="MBL6455442.1"/>
    </source>
</evidence>
<keyword evidence="2" id="KW-0540">Nuclease</keyword>
<dbReference type="PANTHER" id="PTHR35400:SF1">
    <property type="entry name" value="SLR1083 PROTEIN"/>
    <property type="match status" value="1"/>
</dbReference>
<dbReference type="CDD" id="cd06260">
    <property type="entry name" value="DUF820-like"/>
    <property type="match status" value="1"/>
</dbReference>
<dbReference type="Proteomes" id="UP000606490">
    <property type="component" value="Unassembled WGS sequence"/>
</dbReference>